<organism evidence="2 3">
    <name type="scientific">Tetrabaena socialis</name>
    <dbReference type="NCBI Taxonomy" id="47790"/>
    <lineage>
        <taxon>Eukaryota</taxon>
        <taxon>Viridiplantae</taxon>
        <taxon>Chlorophyta</taxon>
        <taxon>core chlorophytes</taxon>
        <taxon>Chlorophyceae</taxon>
        <taxon>CS clade</taxon>
        <taxon>Chlamydomonadales</taxon>
        <taxon>Tetrabaenaceae</taxon>
        <taxon>Tetrabaena</taxon>
    </lineage>
</organism>
<keyword evidence="3" id="KW-1185">Reference proteome</keyword>
<dbReference type="EMBL" id="PGGS01000280">
    <property type="protein sequence ID" value="PNH05765.1"/>
    <property type="molecule type" value="Genomic_DNA"/>
</dbReference>
<dbReference type="GO" id="GO:0000105">
    <property type="term" value="P:L-histidine biosynthetic process"/>
    <property type="evidence" value="ECO:0007669"/>
    <property type="project" value="InterPro"/>
</dbReference>
<evidence type="ECO:0000256" key="1">
    <source>
        <dbReference type="ARBA" id="ARBA00009667"/>
    </source>
</evidence>
<reference evidence="2 3" key="1">
    <citation type="journal article" date="2017" name="Mol. Biol. Evol.">
        <title>The 4-celled Tetrabaena socialis nuclear genome reveals the essential components for genetic control of cell number at the origin of multicellularity in the volvocine lineage.</title>
        <authorList>
            <person name="Featherston J."/>
            <person name="Arakaki Y."/>
            <person name="Hanschen E.R."/>
            <person name="Ferris P.J."/>
            <person name="Michod R.E."/>
            <person name="Olson B.J.S.C."/>
            <person name="Nozaki H."/>
            <person name="Durand P.M."/>
        </authorList>
    </citation>
    <scope>NUCLEOTIDE SEQUENCE [LARGE SCALE GENOMIC DNA]</scope>
    <source>
        <strain evidence="2 3">NIES-571</strain>
    </source>
</reference>
<dbReference type="GO" id="GO:0005737">
    <property type="term" value="C:cytoplasm"/>
    <property type="evidence" value="ECO:0007669"/>
    <property type="project" value="TreeGrafter"/>
</dbReference>
<feature type="non-terminal residue" evidence="2">
    <location>
        <position position="1"/>
    </location>
</feature>
<dbReference type="InterPro" id="IPR013785">
    <property type="entry name" value="Aldolase_TIM"/>
</dbReference>
<dbReference type="InterPro" id="IPR044524">
    <property type="entry name" value="Isoase_HisA-like"/>
</dbReference>
<sequence length="47" mass="5206">ADLERVRVAGRGRVDITVGSALDIFGGQLPYDEVVAWHKQQQAQAQR</sequence>
<dbReference type="PANTHER" id="PTHR43090:SF2">
    <property type="entry name" value="1-(5-PHOSPHORIBOSYL)-5-[(5-PHOSPHORIBOSYLAMINO)METHYLIDENEAMINO] IMIDAZOLE-4-CARBOXAMIDE ISOMERASE"/>
    <property type="match status" value="1"/>
</dbReference>
<dbReference type="GO" id="GO:0000162">
    <property type="term" value="P:L-tryptophan biosynthetic process"/>
    <property type="evidence" value="ECO:0007669"/>
    <property type="project" value="TreeGrafter"/>
</dbReference>
<evidence type="ECO:0000313" key="3">
    <source>
        <dbReference type="Proteomes" id="UP000236333"/>
    </source>
</evidence>
<dbReference type="PANTHER" id="PTHR43090">
    <property type="entry name" value="1-(5-PHOSPHORIBOSYL)-5-[(5-PHOSPHORIBOSYLAMINO)METHYLIDENEAMINO] IMIDAZOLE-4-CARBOXAMIDE ISOMERASE"/>
    <property type="match status" value="1"/>
</dbReference>
<name>A0A2J7ZZS7_9CHLO</name>
<protein>
    <submittedName>
        <fullName evidence="2">Imidazole-4-carboxamide isomerase</fullName>
    </submittedName>
</protein>
<gene>
    <name evidence="2" type="ORF">TSOC_007920</name>
</gene>
<proteinExistence type="inferred from homology"/>
<comment type="caution">
    <text evidence="2">The sequence shown here is derived from an EMBL/GenBank/DDBJ whole genome shotgun (WGS) entry which is preliminary data.</text>
</comment>
<dbReference type="Gene3D" id="3.20.20.70">
    <property type="entry name" value="Aldolase class I"/>
    <property type="match status" value="1"/>
</dbReference>
<dbReference type="AlphaFoldDB" id="A0A2J7ZZS7"/>
<accession>A0A2J7ZZS7</accession>
<comment type="similarity">
    <text evidence="1">Belongs to the HisA/HisF family.</text>
</comment>
<dbReference type="Proteomes" id="UP000236333">
    <property type="component" value="Unassembled WGS sequence"/>
</dbReference>
<keyword evidence="2" id="KW-0413">Isomerase</keyword>
<evidence type="ECO:0000313" key="2">
    <source>
        <dbReference type="EMBL" id="PNH05765.1"/>
    </source>
</evidence>
<dbReference type="GO" id="GO:0003949">
    <property type="term" value="F:1-(5-phosphoribosyl)-5-[(5-phosphoribosylamino)methylideneamino]imidazole-4-carboxamide isomerase activity"/>
    <property type="evidence" value="ECO:0007669"/>
    <property type="project" value="InterPro"/>
</dbReference>
<dbReference type="OrthoDB" id="446074at2759"/>